<dbReference type="RefSeq" id="WP_301202001.1">
    <property type="nucleotide sequence ID" value="NZ_JAPDPI010000051.1"/>
</dbReference>
<protein>
    <submittedName>
        <fullName evidence="1">Uncharacterized protein</fullName>
    </submittedName>
</protein>
<keyword evidence="2" id="KW-1185">Reference proteome</keyword>
<sequence length="121" mass="13916">MSFNVEWRGANIIVKFSGLVSYQEINEADGIIYGNKHFDQMQYQVFDFSGIDGFNVNELEMKMIGTLDKASSHWNNSVKVAVITDDPKIVELTRVYEGVMDDSDWETKIFKSMEDALKWCT</sequence>
<comment type="caution">
    <text evidence="1">The sequence shown here is derived from an EMBL/GenBank/DDBJ whole genome shotgun (WGS) entry which is preliminary data.</text>
</comment>
<organism evidence="1 2">
    <name type="scientific">Plebeiibacterium marinum</name>
    <dbReference type="NCBI Taxonomy" id="2992111"/>
    <lineage>
        <taxon>Bacteria</taxon>
        <taxon>Pseudomonadati</taxon>
        <taxon>Bacteroidota</taxon>
        <taxon>Bacteroidia</taxon>
        <taxon>Marinilabiliales</taxon>
        <taxon>Marinilabiliaceae</taxon>
        <taxon>Plebeiibacterium</taxon>
    </lineage>
</organism>
<accession>A0AAE3MHG7</accession>
<dbReference type="EMBL" id="JAPDPI010000051">
    <property type="protein sequence ID" value="MCW3807571.1"/>
    <property type="molecule type" value="Genomic_DNA"/>
</dbReference>
<evidence type="ECO:0000313" key="2">
    <source>
        <dbReference type="Proteomes" id="UP001207408"/>
    </source>
</evidence>
<dbReference type="AlphaFoldDB" id="A0AAE3MHG7"/>
<gene>
    <name evidence="1" type="ORF">OM074_18235</name>
</gene>
<name>A0AAE3MHG7_9BACT</name>
<dbReference type="Proteomes" id="UP001207408">
    <property type="component" value="Unassembled WGS sequence"/>
</dbReference>
<reference evidence="1" key="1">
    <citation type="submission" date="2022-10" db="EMBL/GenBank/DDBJ databases">
        <authorList>
            <person name="Yu W.X."/>
        </authorList>
    </citation>
    <scope>NUCLEOTIDE SEQUENCE</scope>
    <source>
        <strain evidence="1">D04</strain>
    </source>
</reference>
<proteinExistence type="predicted"/>
<evidence type="ECO:0000313" key="1">
    <source>
        <dbReference type="EMBL" id="MCW3807571.1"/>
    </source>
</evidence>